<comment type="caution">
    <text evidence="2">The sequence shown here is derived from an EMBL/GenBank/DDBJ whole genome shotgun (WGS) entry which is preliminary data.</text>
</comment>
<protein>
    <submittedName>
        <fullName evidence="2">Cupin-like domain-containing protein</fullName>
    </submittedName>
</protein>
<dbReference type="EMBL" id="JBIAPI010000009">
    <property type="protein sequence ID" value="MFF3227104.1"/>
    <property type="molecule type" value="Genomic_DNA"/>
</dbReference>
<dbReference type="InterPro" id="IPR050910">
    <property type="entry name" value="JMJD6_ArgDemeth/LysHydrox"/>
</dbReference>
<organism evidence="2 3">
    <name type="scientific">Nocardia suismassiliense</name>
    <dbReference type="NCBI Taxonomy" id="2077092"/>
    <lineage>
        <taxon>Bacteria</taxon>
        <taxon>Bacillati</taxon>
        <taxon>Actinomycetota</taxon>
        <taxon>Actinomycetes</taxon>
        <taxon>Mycobacteriales</taxon>
        <taxon>Nocardiaceae</taxon>
        <taxon>Nocardia</taxon>
    </lineage>
</organism>
<evidence type="ECO:0000313" key="3">
    <source>
        <dbReference type="Proteomes" id="UP001601948"/>
    </source>
</evidence>
<accession>A0ABW6R1X3</accession>
<dbReference type="InterPro" id="IPR003347">
    <property type="entry name" value="JmjC_dom"/>
</dbReference>
<sequence>MITSTPPTRQEFVDHHVASARPLVVRQGLKTWNSAPPWNFETLVSQVGAQRVPLYGSLFDFIGLSTFRNYHDRFLTSATPAEPPAYLRWYTRQSEARLPWADDAFDALAGSWHAPEWLPTDGYIFPAYGGQADVVRQSFPAKGIFVCGRGGMTRWHVDPWRSDAYLCQVIGHKRIVLYRPGTAAPRDPEALGSVIDTPHAVPPGWPAEPLVDVILAPGDCIYIPQNQPHAAVALSPSLSITWNFVHRANDTGYRELVASAADDATLRYFSAPVARMDVA</sequence>
<gene>
    <name evidence="2" type="ORF">ACFYV7_30205</name>
</gene>
<dbReference type="PROSITE" id="PS51184">
    <property type="entry name" value="JMJC"/>
    <property type="match status" value="1"/>
</dbReference>
<evidence type="ECO:0000259" key="1">
    <source>
        <dbReference type="PROSITE" id="PS51184"/>
    </source>
</evidence>
<dbReference type="PANTHER" id="PTHR12480">
    <property type="entry name" value="ARGININE DEMETHYLASE AND LYSYL-HYDROXYLASE JMJD"/>
    <property type="match status" value="1"/>
</dbReference>
<evidence type="ECO:0000313" key="2">
    <source>
        <dbReference type="EMBL" id="MFF3227104.1"/>
    </source>
</evidence>
<proteinExistence type="predicted"/>
<name>A0ABW6R1X3_9NOCA</name>
<feature type="domain" description="JmjC" evidence="1">
    <location>
        <begin position="114"/>
        <end position="261"/>
    </location>
</feature>
<reference evidence="2 3" key="1">
    <citation type="submission" date="2024-10" db="EMBL/GenBank/DDBJ databases">
        <title>The Natural Products Discovery Center: Release of the First 8490 Sequenced Strains for Exploring Actinobacteria Biosynthetic Diversity.</title>
        <authorList>
            <person name="Kalkreuter E."/>
            <person name="Kautsar S.A."/>
            <person name="Yang D."/>
            <person name="Bader C.D."/>
            <person name="Teijaro C.N."/>
            <person name="Fluegel L."/>
            <person name="Davis C.M."/>
            <person name="Simpson J.R."/>
            <person name="Lauterbach L."/>
            <person name="Steele A.D."/>
            <person name="Gui C."/>
            <person name="Meng S."/>
            <person name="Li G."/>
            <person name="Viehrig K."/>
            <person name="Ye F."/>
            <person name="Su P."/>
            <person name="Kiefer A.F."/>
            <person name="Nichols A."/>
            <person name="Cepeda A.J."/>
            <person name="Yan W."/>
            <person name="Fan B."/>
            <person name="Jiang Y."/>
            <person name="Adhikari A."/>
            <person name="Zheng C.-J."/>
            <person name="Schuster L."/>
            <person name="Cowan T.M."/>
            <person name="Smanski M.J."/>
            <person name="Chevrette M.G."/>
            <person name="De Carvalho L.P.S."/>
            <person name="Shen B."/>
        </authorList>
    </citation>
    <scope>NUCLEOTIDE SEQUENCE [LARGE SCALE GENOMIC DNA]</scope>
    <source>
        <strain evidence="2 3">NPDC003040</strain>
    </source>
</reference>
<keyword evidence="3" id="KW-1185">Reference proteome</keyword>
<dbReference type="Proteomes" id="UP001601948">
    <property type="component" value="Unassembled WGS sequence"/>
</dbReference>
<dbReference type="Pfam" id="PF08007">
    <property type="entry name" value="JmjC_2"/>
    <property type="match status" value="1"/>
</dbReference>
<dbReference type="SUPFAM" id="SSF51197">
    <property type="entry name" value="Clavaminate synthase-like"/>
    <property type="match status" value="1"/>
</dbReference>
<dbReference type="Gene3D" id="2.60.120.650">
    <property type="entry name" value="Cupin"/>
    <property type="match status" value="1"/>
</dbReference>
<dbReference type="RefSeq" id="WP_387722899.1">
    <property type="nucleotide sequence ID" value="NZ_JBIAPI010000009.1"/>
</dbReference>